<dbReference type="InterPro" id="IPR000700">
    <property type="entry name" value="PAS-assoc_C"/>
</dbReference>
<dbReference type="SMART" id="SM00448">
    <property type="entry name" value="REC"/>
    <property type="match status" value="1"/>
</dbReference>
<dbReference type="InterPro" id="IPR035965">
    <property type="entry name" value="PAS-like_dom_sf"/>
</dbReference>
<dbReference type="Gene3D" id="3.30.565.10">
    <property type="entry name" value="Histidine kinase-like ATPase, C-terminal domain"/>
    <property type="match status" value="1"/>
</dbReference>
<evidence type="ECO:0000256" key="10">
    <source>
        <dbReference type="ARBA" id="ARBA00022840"/>
    </source>
</evidence>
<dbReference type="PANTHER" id="PTHR45339:SF1">
    <property type="entry name" value="HYBRID SIGNAL TRANSDUCTION HISTIDINE KINASE J"/>
    <property type="match status" value="1"/>
</dbReference>
<evidence type="ECO:0000259" key="21">
    <source>
        <dbReference type="PROSITE" id="PS50894"/>
    </source>
</evidence>
<dbReference type="SMART" id="SM00073">
    <property type="entry name" value="HPT"/>
    <property type="match status" value="1"/>
</dbReference>
<feature type="modified residue" description="4-aspartylphosphate" evidence="15">
    <location>
        <position position="1202"/>
    </location>
</feature>
<evidence type="ECO:0000256" key="3">
    <source>
        <dbReference type="ARBA" id="ARBA00012438"/>
    </source>
</evidence>
<feature type="domain" description="PAC" evidence="20">
    <location>
        <begin position="575"/>
        <end position="627"/>
    </location>
</feature>
<dbReference type="Pfam" id="PF00512">
    <property type="entry name" value="HisKA"/>
    <property type="match status" value="1"/>
</dbReference>
<dbReference type="PROSITE" id="PS50110">
    <property type="entry name" value="RESPONSE_REGULATORY"/>
    <property type="match status" value="1"/>
</dbReference>
<proteinExistence type="predicted"/>
<feature type="domain" description="Response regulatory" evidence="18">
    <location>
        <begin position="1153"/>
        <end position="1270"/>
    </location>
</feature>
<evidence type="ECO:0000256" key="8">
    <source>
        <dbReference type="ARBA" id="ARBA00022741"/>
    </source>
</evidence>
<dbReference type="Gene3D" id="3.30.450.20">
    <property type="entry name" value="PAS domain"/>
    <property type="match status" value="4"/>
</dbReference>
<evidence type="ECO:0000313" key="22">
    <source>
        <dbReference type="EMBL" id="QEN08320.1"/>
    </source>
</evidence>
<dbReference type="Gene3D" id="1.10.287.130">
    <property type="match status" value="1"/>
</dbReference>
<dbReference type="OrthoDB" id="6192248at2"/>
<evidence type="ECO:0000256" key="9">
    <source>
        <dbReference type="ARBA" id="ARBA00022777"/>
    </source>
</evidence>
<keyword evidence="23" id="KW-1185">Reference proteome</keyword>
<comment type="catalytic activity">
    <reaction evidence="1">
        <text>ATP + protein L-histidine = ADP + protein N-phospho-L-histidine.</text>
        <dbReference type="EC" id="2.7.13.3"/>
    </reaction>
</comment>
<evidence type="ECO:0000256" key="16">
    <source>
        <dbReference type="SAM" id="Phobius"/>
    </source>
</evidence>
<dbReference type="Pfam" id="PF02518">
    <property type="entry name" value="HATPase_c"/>
    <property type="match status" value="1"/>
</dbReference>
<dbReference type="Gene3D" id="3.40.50.2300">
    <property type="match status" value="2"/>
</dbReference>
<dbReference type="GO" id="GO:0005886">
    <property type="term" value="C:plasma membrane"/>
    <property type="evidence" value="ECO:0007669"/>
    <property type="project" value="UniProtKB-SubCell"/>
</dbReference>
<dbReference type="SUPFAM" id="SSF55785">
    <property type="entry name" value="PYP-like sensor domain (PAS domain)"/>
    <property type="match status" value="2"/>
</dbReference>
<dbReference type="PRINTS" id="PR00344">
    <property type="entry name" value="BCTRLSENSOR"/>
</dbReference>
<organism evidence="22 23">
    <name type="scientific">Oceanispirochaeta crateris</name>
    <dbReference type="NCBI Taxonomy" id="2518645"/>
    <lineage>
        <taxon>Bacteria</taxon>
        <taxon>Pseudomonadati</taxon>
        <taxon>Spirochaetota</taxon>
        <taxon>Spirochaetia</taxon>
        <taxon>Spirochaetales</taxon>
        <taxon>Spirochaetaceae</taxon>
        <taxon>Oceanispirochaeta</taxon>
    </lineage>
</organism>
<dbReference type="FunFam" id="3.30.565.10:FF:000010">
    <property type="entry name" value="Sensor histidine kinase RcsC"/>
    <property type="match status" value="1"/>
</dbReference>
<dbReference type="InterPro" id="IPR036097">
    <property type="entry name" value="HisK_dim/P_sf"/>
</dbReference>
<evidence type="ECO:0000256" key="14">
    <source>
        <dbReference type="PROSITE-ProRule" id="PRU00110"/>
    </source>
</evidence>
<evidence type="ECO:0000256" key="2">
    <source>
        <dbReference type="ARBA" id="ARBA00004651"/>
    </source>
</evidence>
<protein>
    <recommendedName>
        <fullName evidence="3">histidine kinase</fullName>
        <ecNumber evidence="3">2.7.13.3</ecNumber>
    </recommendedName>
</protein>
<dbReference type="PROSITE" id="PS50894">
    <property type="entry name" value="HPT"/>
    <property type="match status" value="1"/>
</dbReference>
<dbReference type="SUPFAM" id="SSF103190">
    <property type="entry name" value="Sensory domain-like"/>
    <property type="match status" value="2"/>
</dbReference>
<evidence type="ECO:0000313" key="23">
    <source>
        <dbReference type="Proteomes" id="UP000324209"/>
    </source>
</evidence>
<keyword evidence="13 16" id="KW-0472">Membrane</keyword>
<feature type="modified residue" description="Phosphohistidine" evidence="14">
    <location>
        <position position="1349"/>
    </location>
</feature>
<dbReference type="InterPro" id="IPR000014">
    <property type="entry name" value="PAS"/>
</dbReference>
<dbReference type="InterPro" id="IPR003661">
    <property type="entry name" value="HisK_dim/P_dom"/>
</dbReference>
<dbReference type="PANTHER" id="PTHR45339">
    <property type="entry name" value="HYBRID SIGNAL TRANSDUCTION HISTIDINE KINASE J"/>
    <property type="match status" value="1"/>
</dbReference>
<dbReference type="SUPFAM" id="SSF47384">
    <property type="entry name" value="Homodimeric domain of signal transducing histidine kinase"/>
    <property type="match status" value="1"/>
</dbReference>
<dbReference type="InterPro" id="IPR029151">
    <property type="entry name" value="Sensor-like_sf"/>
</dbReference>
<feature type="domain" description="PAS" evidence="19">
    <location>
        <begin position="624"/>
        <end position="695"/>
    </location>
</feature>
<evidence type="ECO:0000256" key="5">
    <source>
        <dbReference type="ARBA" id="ARBA00022553"/>
    </source>
</evidence>
<keyword evidence="10" id="KW-0067">ATP-binding</keyword>
<dbReference type="SMART" id="SM00086">
    <property type="entry name" value="PAC"/>
    <property type="match status" value="2"/>
</dbReference>
<dbReference type="InterPro" id="IPR004358">
    <property type="entry name" value="Sig_transdc_His_kin-like_C"/>
</dbReference>
<reference evidence="22 23" key="1">
    <citation type="submission" date="2019-02" db="EMBL/GenBank/DDBJ databases">
        <title>Complete Genome Sequence and Methylome Analysis of free living Spirochaetas.</title>
        <authorList>
            <person name="Fomenkov A."/>
            <person name="Dubinina G."/>
            <person name="Leshcheva N."/>
            <person name="Mikheeva N."/>
            <person name="Grabovich M."/>
            <person name="Vincze T."/>
            <person name="Roberts R.J."/>
        </authorList>
    </citation>
    <scope>NUCLEOTIDE SEQUENCE [LARGE SCALE GENOMIC DNA]</scope>
    <source>
        <strain evidence="22 23">K2</strain>
    </source>
</reference>
<keyword evidence="6" id="KW-0808">Transferase</keyword>
<keyword evidence="9" id="KW-0418">Kinase</keyword>
<evidence type="ECO:0000256" key="11">
    <source>
        <dbReference type="ARBA" id="ARBA00022989"/>
    </source>
</evidence>
<dbReference type="SMART" id="SM00387">
    <property type="entry name" value="HATPase_c"/>
    <property type="match status" value="1"/>
</dbReference>
<dbReference type="InterPro" id="IPR036890">
    <property type="entry name" value="HATPase_C_sf"/>
</dbReference>
<dbReference type="SMART" id="SM00091">
    <property type="entry name" value="PAS"/>
    <property type="match status" value="3"/>
</dbReference>
<feature type="domain" description="Histidine kinase" evidence="17">
    <location>
        <begin position="768"/>
        <end position="989"/>
    </location>
</feature>
<dbReference type="PROSITE" id="PS50112">
    <property type="entry name" value="PAS"/>
    <property type="match status" value="1"/>
</dbReference>
<evidence type="ECO:0000259" key="17">
    <source>
        <dbReference type="PROSITE" id="PS50109"/>
    </source>
</evidence>
<feature type="domain" description="PAC" evidence="20">
    <location>
        <begin position="696"/>
        <end position="750"/>
    </location>
</feature>
<dbReference type="PROSITE" id="PS50113">
    <property type="entry name" value="PAC"/>
    <property type="match status" value="2"/>
</dbReference>
<dbReference type="EC" id="2.7.13.3" evidence="3"/>
<dbReference type="NCBIfam" id="TIGR00229">
    <property type="entry name" value="sensory_box"/>
    <property type="match status" value="2"/>
</dbReference>
<evidence type="ECO:0000256" key="4">
    <source>
        <dbReference type="ARBA" id="ARBA00022475"/>
    </source>
</evidence>
<dbReference type="PROSITE" id="PS50109">
    <property type="entry name" value="HIS_KIN"/>
    <property type="match status" value="1"/>
</dbReference>
<keyword evidence="7 16" id="KW-0812">Transmembrane</keyword>
<evidence type="ECO:0000256" key="13">
    <source>
        <dbReference type="ARBA" id="ARBA00023136"/>
    </source>
</evidence>
<dbReference type="EMBL" id="CP036150">
    <property type="protein sequence ID" value="QEN08320.1"/>
    <property type="molecule type" value="Genomic_DNA"/>
</dbReference>
<evidence type="ECO:0000256" key="15">
    <source>
        <dbReference type="PROSITE-ProRule" id="PRU00169"/>
    </source>
</evidence>
<dbReference type="InterPro" id="IPR036641">
    <property type="entry name" value="HPT_dom_sf"/>
</dbReference>
<dbReference type="KEGG" id="ock:EXM22_10085"/>
<dbReference type="SUPFAM" id="SSF52172">
    <property type="entry name" value="CheY-like"/>
    <property type="match status" value="2"/>
</dbReference>
<keyword evidence="8" id="KW-0547">Nucleotide-binding</keyword>
<dbReference type="Gene3D" id="1.20.120.160">
    <property type="entry name" value="HPT domain"/>
    <property type="match status" value="1"/>
</dbReference>
<keyword evidence="11 16" id="KW-1133">Transmembrane helix</keyword>
<keyword evidence="5 15" id="KW-0597">Phosphoprotein</keyword>
<dbReference type="InterPro" id="IPR008207">
    <property type="entry name" value="Sig_transdc_His_kin_Hpt_dom"/>
</dbReference>
<dbReference type="Pfam" id="PF13426">
    <property type="entry name" value="PAS_9"/>
    <property type="match status" value="2"/>
</dbReference>
<name>A0A5C1QMY7_9SPIO</name>
<dbReference type="SMART" id="SM00388">
    <property type="entry name" value="HisKA"/>
    <property type="match status" value="1"/>
</dbReference>
<evidence type="ECO:0000256" key="7">
    <source>
        <dbReference type="ARBA" id="ARBA00022692"/>
    </source>
</evidence>
<evidence type="ECO:0000256" key="1">
    <source>
        <dbReference type="ARBA" id="ARBA00000085"/>
    </source>
</evidence>
<dbReference type="InterPro" id="IPR005467">
    <property type="entry name" value="His_kinase_dom"/>
</dbReference>
<dbReference type="Pfam" id="PF01627">
    <property type="entry name" value="Hpt"/>
    <property type="match status" value="1"/>
</dbReference>
<dbReference type="CDD" id="cd00082">
    <property type="entry name" value="HisKA"/>
    <property type="match status" value="1"/>
</dbReference>
<comment type="subcellular location">
    <subcellularLocation>
        <location evidence="2">Cell membrane</location>
        <topology evidence="2">Multi-pass membrane protein</topology>
    </subcellularLocation>
</comment>
<dbReference type="InterPro" id="IPR048760">
    <property type="entry name" value="VP0354-like_sensor_dom"/>
</dbReference>
<feature type="domain" description="HPt" evidence="21">
    <location>
        <begin position="1310"/>
        <end position="1406"/>
    </location>
</feature>
<dbReference type="CDD" id="cd17546">
    <property type="entry name" value="REC_hyHK_CKI1_RcsC-like"/>
    <property type="match status" value="1"/>
</dbReference>
<dbReference type="CDD" id="cd16922">
    <property type="entry name" value="HATPase_EvgS-ArcB-TorS-like"/>
    <property type="match status" value="1"/>
</dbReference>
<dbReference type="InterPro" id="IPR001789">
    <property type="entry name" value="Sig_transdc_resp-reg_receiver"/>
</dbReference>
<evidence type="ECO:0000256" key="12">
    <source>
        <dbReference type="ARBA" id="ARBA00023012"/>
    </source>
</evidence>
<dbReference type="InterPro" id="IPR011006">
    <property type="entry name" value="CheY-like_superfamily"/>
</dbReference>
<dbReference type="GO" id="GO:0000155">
    <property type="term" value="F:phosphorelay sensor kinase activity"/>
    <property type="evidence" value="ECO:0007669"/>
    <property type="project" value="InterPro"/>
</dbReference>
<dbReference type="Proteomes" id="UP000324209">
    <property type="component" value="Chromosome"/>
</dbReference>
<evidence type="ECO:0000259" key="20">
    <source>
        <dbReference type="PROSITE" id="PS50113"/>
    </source>
</evidence>
<dbReference type="FunFam" id="1.10.287.130:FF:000003">
    <property type="entry name" value="Histidine kinase"/>
    <property type="match status" value="1"/>
</dbReference>
<dbReference type="SUPFAM" id="SSF47226">
    <property type="entry name" value="Histidine-containing phosphotransfer domain, HPT domain"/>
    <property type="match status" value="1"/>
</dbReference>
<dbReference type="CDD" id="cd00130">
    <property type="entry name" value="PAS"/>
    <property type="match status" value="1"/>
</dbReference>
<dbReference type="InterPro" id="IPR001610">
    <property type="entry name" value="PAC"/>
</dbReference>
<feature type="transmembrane region" description="Helical" evidence="16">
    <location>
        <begin position="351"/>
        <end position="373"/>
    </location>
</feature>
<dbReference type="SUPFAM" id="SSF55874">
    <property type="entry name" value="ATPase domain of HSP90 chaperone/DNA topoisomerase II/histidine kinase"/>
    <property type="match status" value="1"/>
</dbReference>
<evidence type="ECO:0000259" key="19">
    <source>
        <dbReference type="PROSITE" id="PS50112"/>
    </source>
</evidence>
<feature type="transmembrane region" description="Helical" evidence="16">
    <location>
        <begin position="20"/>
        <end position="45"/>
    </location>
</feature>
<evidence type="ECO:0000256" key="6">
    <source>
        <dbReference type="ARBA" id="ARBA00022679"/>
    </source>
</evidence>
<sequence length="1486" mass="168947">MRISPKILRLSPFSMTSSKFRIVVNGILMALPLIIVVSVLFIWFFNLQYTQEKRKILVREETNISVVHRVVLRDFRLVLKEIVTLSDSDDVLTSLTAEDPESRVAVERQLMDLLIFQEYYNQARIIDSRGQEIIRVDYNNGQPQVRRPEDLQDKSKSTYFKKSIQLQDGEIRISPMDLNVEYGKIEEPYNPVIRIAAPIFNKQNFLQTDPAGIVILNYFGKRIFDEMDSVSQQGLSNMLLIDHSGYFVKGFQSEDEWGSLFQERSHKTFQTFFPGVFEKFSEKDFGSVAHEDSLFIFHKLNLEKETKDILSSFDLSKNISVDRQGDQPYFLVSHIEKEALDHILLKELRTFSITLILLWCGLSFLLVLIFIVINRYRSRIATALHTTSQMALFPEFNPGPVVQLDFEGKISLSNYVFTQILGFDPLGSLWTDISESFTVQKPRFLTPESHDENSILQEEWTIGNETYLFTYKRDPTGSHVYIYGINITELNKISRDLKQNERKFRGIFNQSFQFMVLMDPHGTVLQVNETCLKTIQDEKDVLGLPMWTTSLWNQSETIAGRIKEAIEASSEGHFIRLNLEYSAQGGETKYIDFSLKPIMDEADMVLYLIAEWRDISDFIKVDAEAKKLALVAEKTSSGVVITNAKGRVEWINHGFEMITGYCLSEMIGKVPGRVLQGEDTDAETVLRIHKALEHQKPIKEEIINYSKDNHPYWLELYIEPVFDDQNILRKYIAIETDISQRKNIELELIHAKKLAEEASIAKSEFLANMSHEIRTPMNAIIGMTHLALQTELTPRQSDYIEKIQSSSKSLLWIINDILDFSKIEAGKLTIEKVPLCLSDILEDVIVLNSSKIEEKGLELIIDMDMDIPSRLIGDPVRINQILINLLNNAVKFTEQGEIEITIQVVQKYSDSLILEFSVSDTGIGMSEDQINRLFQKFSQADTSTTRKYGGTGLGLSICKQLVELMGGEIQVSSQPGKGARFSFTLTLDYQNQDHEDLLPMLPLDLRGLRVLLIAKKAKTSAILEKQLRNLSFQVKHCSSFECSKKSLEQAIQDQNPFELCIVDFSFLSKDFCSLANMHASHPPLLVMATLPEMEEAENFASQRDMTAILQKPLTSSQLFNGIMNVFGHLDSIDKRSRSNEFNPGLVPKYHHSSILLVEDNTINQQVASELLNYTEVNLTIANDGKEAFDLVVENHFDLVLMDIQMPVMDGLEATQMIRQLETPQKDIPIVAMTARAMTGDRDEFLKTGINDYISKPIDPDKLYSILARWLQAGESEPDLVHKVKMDDPPGFPQLITGINISIGLSHIAGNKSLYMSLLKDFLQGNKNFYQEVSSLLDSGNLTEAHRYAHTLQGVSGNIGAEELQELSKNLVDAIVAEKDEVLEVLEKTDKLLSAILSDIESKLPDFPDQQAEIPNVSSIDSIELQQEIQALITLLDEKDMEALEKFESIKNLLLQVNGPATKVLERKMESLDFYGALEALKKIYEN</sequence>
<dbReference type="Pfam" id="PF00072">
    <property type="entry name" value="Response_reg"/>
    <property type="match status" value="1"/>
</dbReference>
<dbReference type="InterPro" id="IPR003594">
    <property type="entry name" value="HATPase_dom"/>
</dbReference>
<accession>A0A5C1QMY7</accession>
<dbReference type="Pfam" id="PF21623">
    <property type="entry name" value="HK_sensor_dom_bact"/>
    <property type="match status" value="1"/>
</dbReference>
<gene>
    <name evidence="22" type="ORF">EXM22_10085</name>
</gene>
<evidence type="ECO:0000259" key="18">
    <source>
        <dbReference type="PROSITE" id="PS50110"/>
    </source>
</evidence>
<keyword evidence="12" id="KW-0902">Two-component regulatory system</keyword>
<keyword evidence="4" id="KW-1003">Cell membrane</keyword>
<dbReference type="GO" id="GO:0005524">
    <property type="term" value="F:ATP binding"/>
    <property type="evidence" value="ECO:0007669"/>
    <property type="project" value="UniProtKB-KW"/>
</dbReference>